<keyword evidence="2" id="KW-0328">Glycosyltransferase</keyword>
<sequence>MSTTSTTGTTAQRDIFFVANEVDELGGVARWQTQMATLLAERGHRVTVVGIAPAGVPMDLGDAPPFRTVTLHAVRPPGRWRPRTLRDRADLAARRREAAREASVRQAVERLSAMFRQARPGAVIVVTQVWAMEWVARADTAGHPVIGMSHESFESSRRSSRFGRVQKYYKDVDRLLLLTQEDADLWVGRGLNNVGVMPNPLPFVPDTASPLTEKVVCSIGRLEYAKGVDMLLDAWAEVAPGHPGWRLRLYGTGPDEAELRRQCTRLGLISSVEWAGRTDDVPGALHGSSVFVQSSRGEGFPLVLLEAMATGVPCAAFDCAPGVREIVQDGVDGLLARPGDITDLAGQLGRLMSDTELRETMGRRARENVQRYSPKAVTDRWEELFAFLER</sequence>
<dbReference type="EMBL" id="BMQK01000004">
    <property type="protein sequence ID" value="GGQ55852.1"/>
    <property type="molecule type" value="Genomic_DNA"/>
</dbReference>
<keyword evidence="7" id="KW-1185">Reference proteome</keyword>
<proteinExistence type="predicted"/>
<feature type="domain" description="Glycosyltransferase subfamily 4-like N-terminal" evidence="5">
    <location>
        <begin position="26"/>
        <end position="200"/>
    </location>
</feature>
<dbReference type="Pfam" id="PF00534">
    <property type="entry name" value="Glycos_transf_1"/>
    <property type="match status" value="1"/>
</dbReference>
<dbReference type="RefSeq" id="WP_189217006.1">
    <property type="nucleotide sequence ID" value="NZ_BMQK01000004.1"/>
</dbReference>
<dbReference type="PANTHER" id="PTHR12526">
    <property type="entry name" value="GLYCOSYLTRANSFERASE"/>
    <property type="match status" value="1"/>
</dbReference>
<dbReference type="Proteomes" id="UP000620156">
    <property type="component" value="Unassembled WGS sequence"/>
</dbReference>
<evidence type="ECO:0000256" key="3">
    <source>
        <dbReference type="ARBA" id="ARBA00022679"/>
    </source>
</evidence>
<dbReference type="InterPro" id="IPR028098">
    <property type="entry name" value="Glyco_trans_4-like_N"/>
</dbReference>
<evidence type="ECO:0000256" key="1">
    <source>
        <dbReference type="ARBA" id="ARBA00021292"/>
    </source>
</evidence>
<reference evidence="6" key="1">
    <citation type="journal article" date="2014" name="Int. J. Syst. Evol. Microbiol.">
        <title>Complete genome sequence of Corynebacterium casei LMG S-19264T (=DSM 44701T), isolated from a smear-ripened cheese.</title>
        <authorList>
            <consortium name="US DOE Joint Genome Institute (JGI-PGF)"/>
            <person name="Walter F."/>
            <person name="Albersmeier A."/>
            <person name="Kalinowski J."/>
            <person name="Ruckert C."/>
        </authorList>
    </citation>
    <scope>NUCLEOTIDE SEQUENCE</scope>
    <source>
        <strain evidence="6">JCM 3131</strain>
    </source>
</reference>
<feature type="domain" description="Glycosyl transferase family 1" evidence="4">
    <location>
        <begin position="207"/>
        <end position="367"/>
    </location>
</feature>
<organism evidence="6 7">
    <name type="scientific">Streptomyces ruber</name>
    <dbReference type="NCBI Taxonomy" id="83378"/>
    <lineage>
        <taxon>Bacteria</taxon>
        <taxon>Bacillati</taxon>
        <taxon>Actinomycetota</taxon>
        <taxon>Actinomycetes</taxon>
        <taxon>Kitasatosporales</taxon>
        <taxon>Streptomycetaceae</taxon>
        <taxon>Streptomyces</taxon>
    </lineage>
</organism>
<reference evidence="6" key="2">
    <citation type="submission" date="2020-09" db="EMBL/GenBank/DDBJ databases">
        <authorList>
            <person name="Sun Q."/>
            <person name="Ohkuma M."/>
        </authorList>
    </citation>
    <scope>NUCLEOTIDE SEQUENCE</scope>
    <source>
        <strain evidence="6">JCM 3131</strain>
    </source>
</reference>
<dbReference type="AlphaFoldDB" id="A0A918BB86"/>
<accession>A0A918BB86</accession>
<dbReference type="InterPro" id="IPR001296">
    <property type="entry name" value="Glyco_trans_1"/>
</dbReference>
<comment type="caution">
    <text evidence="6">The sequence shown here is derived from an EMBL/GenBank/DDBJ whole genome shotgun (WGS) entry which is preliminary data.</text>
</comment>
<dbReference type="PANTHER" id="PTHR12526:SF630">
    <property type="entry name" value="GLYCOSYLTRANSFERASE"/>
    <property type="match status" value="1"/>
</dbReference>
<dbReference type="GO" id="GO:0016757">
    <property type="term" value="F:glycosyltransferase activity"/>
    <property type="evidence" value="ECO:0007669"/>
    <property type="project" value="UniProtKB-KW"/>
</dbReference>
<name>A0A918BB86_9ACTN</name>
<dbReference type="Gene3D" id="3.40.50.2000">
    <property type="entry name" value="Glycogen Phosphorylase B"/>
    <property type="match status" value="2"/>
</dbReference>
<evidence type="ECO:0000313" key="6">
    <source>
        <dbReference type="EMBL" id="GGQ55852.1"/>
    </source>
</evidence>
<evidence type="ECO:0000313" key="7">
    <source>
        <dbReference type="Proteomes" id="UP000620156"/>
    </source>
</evidence>
<gene>
    <name evidence="6" type="ORF">GCM10010145_27240</name>
</gene>
<protein>
    <recommendedName>
        <fullName evidence="1">D-inositol 3-phosphate glycosyltransferase</fullName>
    </recommendedName>
</protein>
<evidence type="ECO:0000259" key="5">
    <source>
        <dbReference type="Pfam" id="PF13439"/>
    </source>
</evidence>
<evidence type="ECO:0000259" key="4">
    <source>
        <dbReference type="Pfam" id="PF00534"/>
    </source>
</evidence>
<keyword evidence="3" id="KW-0808">Transferase</keyword>
<dbReference type="CDD" id="cd03820">
    <property type="entry name" value="GT4_AmsD-like"/>
    <property type="match status" value="1"/>
</dbReference>
<dbReference type="SUPFAM" id="SSF53756">
    <property type="entry name" value="UDP-Glycosyltransferase/glycogen phosphorylase"/>
    <property type="match status" value="1"/>
</dbReference>
<evidence type="ECO:0000256" key="2">
    <source>
        <dbReference type="ARBA" id="ARBA00022676"/>
    </source>
</evidence>
<dbReference type="Pfam" id="PF13439">
    <property type="entry name" value="Glyco_transf_4"/>
    <property type="match status" value="1"/>
</dbReference>